<keyword evidence="3" id="KW-1185">Reference proteome</keyword>
<dbReference type="EMBL" id="CYPS01000004">
    <property type="protein sequence ID" value="CUH41237.1"/>
    <property type="molecule type" value="Genomic_DNA"/>
</dbReference>
<dbReference type="Proteomes" id="UP000050786">
    <property type="component" value="Unassembled WGS sequence"/>
</dbReference>
<accession>A0A0P1E318</accession>
<reference evidence="3" key="1">
    <citation type="submission" date="2015-09" db="EMBL/GenBank/DDBJ databases">
        <authorList>
            <person name="Rodrigo-Torres L."/>
            <person name="Arahal D.R."/>
        </authorList>
    </citation>
    <scope>NUCLEOTIDE SEQUENCE [LARGE SCALE GENOMIC DNA]</scope>
    <source>
        <strain evidence="3">CECT 4293</strain>
    </source>
</reference>
<evidence type="ECO:0000256" key="1">
    <source>
        <dbReference type="SAM" id="SignalP"/>
    </source>
</evidence>
<feature type="chain" id="PRO_5006061162" description="Aggregation factor core protein MAFp3" evidence="1">
    <location>
        <begin position="22"/>
        <end position="167"/>
    </location>
</feature>
<dbReference type="RefSeq" id="WP_058271391.1">
    <property type="nucleotide sequence ID" value="NZ_CYPS01000004.1"/>
</dbReference>
<evidence type="ECO:0000313" key="3">
    <source>
        <dbReference type="Proteomes" id="UP000050786"/>
    </source>
</evidence>
<feature type="signal peptide" evidence="1">
    <location>
        <begin position="1"/>
        <end position="21"/>
    </location>
</feature>
<organism evidence="2 3">
    <name type="scientific">Ruegeria atlantica</name>
    <dbReference type="NCBI Taxonomy" id="81569"/>
    <lineage>
        <taxon>Bacteria</taxon>
        <taxon>Pseudomonadati</taxon>
        <taxon>Pseudomonadota</taxon>
        <taxon>Alphaproteobacteria</taxon>
        <taxon>Rhodobacterales</taxon>
        <taxon>Roseobacteraceae</taxon>
        <taxon>Ruegeria</taxon>
    </lineage>
</organism>
<evidence type="ECO:0008006" key="4">
    <source>
        <dbReference type="Google" id="ProtNLM"/>
    </source>
</evidence>
<keyword evidence="1" id="KW-0732">Signal</keyword>
<sequence>MLSKSILAATLGLFAATSLQAGVQIRFIEGAPKDRFVLTNVGACEVEASTLKIDLSQSAGRLIFDVTEKGAGVEVSQPLEFVEGAEALRQIPAVVDGQDSIELQIASLAAGDKLAFTIDVDDTIGQREITVTGSEIEGAKVSYTDADETSIATFSGEALVNVMTKDC</sequence>
<gene>
    <name evidence="2" type="ORF">RUM4293_00105</name>
</gene>
<proteinExistence type="predicted"/>
<evidence type="ECO:0000313" key="2">
    <source>
        <dbReference type="EMBL" id="CUH41237.1"/>
    </source>
</evidence>
<name>A0A0P1E318_9RHOB</name>
<dbReference type="AlphaFoldDB" id="A0A0P1E318"/>
<protein>
    <recommendedName>
        <fullName evidence="4">Aggregation factor core protein MAFp3</fullName>
    </recommendedName>
</protein>